<gene>
    <name evidence="1" type="ORF">K1X15_07645</name>
</gene>
<sequence>MRFIDSLRGIDQDGLDSIAALAWFWAQKYSETGIDLYEMDSWLPQRLMFPVELGRSIKALQRDRSASGVGLHVWLHSARALMYPELRIYGREIWGHLAKASPEATSLAIQFYQQAGMRFGETDPGHVPTGLEPLNR</sequence>
<protein>
    <submittedName>
        <fullName evidence="1">Uncharacterized protein</fullName>
    </submittedName>
</protein>
<keyword evidence="2" id="KW-1185">Reference proteome</keyword>
<organism evidence="1 2">
    <name type="scientific">Devosia salina</name>
    <dbReference type="NCBI Taxonomy" id="2860336"/>
    <lineage>
        <taxon>Bacteria</taxon>
        <taxon>Pseudomonadati</taxon>
        <taxon>Pseudomonadota</taxon>
        <taxon>Alphaproteobacteria</taxon>
        <taxon>Hyphomicrobiales</taxon>
        <taxon>Devosiaceae</taxon>
        <taxon>Devosia</taxon>
    </lineage>
</organism>
<evidence type="ECO:0000313" key="1">
    <source>
        <dbReference type="EMBL" id="QYO78410.1"/>
    </source>
</evidence>
<dbReference type="Proteomes" id="UP000825799">
    <property type="component" value="Chromosome"/>
</dbReference>
<evidence type="ECO:0000313" key="2">
    <source>
        <dbReference type="Proteomes" id="UP000825799"/>
    </source>
</evidence>
<reference evidence="1 2" key="1">
    <citation type="submission" date="2021-08" db="EMBL/GenBank/DDBJ databases">
        <title>Devosia salina sp. nov., isolated from the South China Sea sediment.</title>
        <authorList>
            <person name="Zhou Z."/>
        </authorList>
    </citation>
    <scope>NUCLEOTIDE SEQUENCE [LARGE SCALE GENOMIC DNA]</scope>
    <source>
        <strain evidence="1 2">SCS-3</strain>
    </source>
</reference>
<accession>A0ABX8WPI2</accession>
<dbReference type="RefSeq" id="WP_220306880.1">
    <property type="nucleotide sequence ID" value="NZ_CP080590.1"/>
</dbReference>
<name>A0ABX8WPI2_9HYPH</name>
<dbReference type="EMBL" id="CP080590">
    <property type="protein sequence ID" value="QYO78410.1"/>
    <property type="molecule type" value="Genomic_DNA"/>
</dbReference>
<proteinExistence type="predicted"/>